<name>A0A395NKE5_TRIAR</name>
<gene>
    <name evidence="2" type="ORF">TARUN_5951</name>
</gene>
<feature type="compositionally biased region" description="Polar residues" evidence="1">
    <location>
        <begin position="117"/>
        <end position="130"/>
    </location>
</feature>
<evidence type="ECO:0000313" key="3">
    <source>
        <dbReference type="Proteomes" id="UP000266272"/>
    </source>
</evidence>
<evidence type="ECO:0000313" key="2">
    <source>
        <dbReference type="EMBL" id="RFU76287.1"/>
    </source>
</evidence>
<dbReference type="Proteomes" id="UP000266272">
    <property type="component" value="Unassembled WGS sequence"/>
</dbReference>
<keyword evidence="3" id="KW-1185">Reference proteome</keyword>
<proteinExistence type="predicted"/>
<feature type="non-terminal residue" evidence="2">
    <location>
        <position position="141"/>
    </location>
</feature>
<dbReference type="AlphaFoldDB" id="A0A395NKE5"/>
<evidence type="ECO:0000256" key="1">
    <source>
        <dbReference type="SAM" id="MobiDB-lite"/>
    </source>
</evidence>
<sequence length="141" mass="15343">MPVWQGIEILSASCAAYLSTGAAWLAAVPTWLGEVDDSFPWPDHRSFPERHGAIAVQDAGTWIALLPLMAVGWRSPTAGVGIRWCCRRRGLERSPVAPDSLSPDSSCRFATPRLANPPQSQAYNSDFNSDPNPPRLIGNFP</sequence>
<dbReference type="EMBL" id="PXOA01000363">
    <property type="protein sequence ID" value="RFU76287.1"/>
    <property type="molecule type" value="Genomic_DNA"/>
</dbReference>
<comment type="caution">
    <text evidence="2">The sequence shown here is derived from an EMBL/GenBank/DDBJ whole genome shotgun (WGS) entry which is preliminary data.</text>
</comment>
<accession>A0A395NKE5</accession>
<reference evidence="2 3" key="1">
    <citation type="journal article" date="2018" name="PLoS Pathog.">
        <title>Evolution of structural diversity of trichothecenes, a family of toxins produced by plant pathogenic and entomopathogenic fungi.</title>
        <authorList>
            <person name="Proctor R.H."/>
            <person name="McCormick S.P."/>
            <person name="Kim H.S."/>
            <person name="Cardoza R.E."/>
            <person name="Stanley A.M."/>
            <person name="Lindo L."/>
            <person name="Kelly A."/>
            <person name="Brown D.W."/>
            <person name="Lee T."/>
            <person name="Vaughan M.M."/>
            <person name="Alexander N.J."/>
            <person name="Busman M."/>
            <person name="Gutierrez S."/>
        </authorList>
    </citation>
    <scope>NUCLEOTIDE SEQUENCE [LARGE SCALE GENOMIC DNA]</scope>
    <source>
        <strain evidence="2 3">IBT 40837</strain>
    </source>
</reference>
<feature type="region of interest" description="Disordered" evidence="1">
    <location>
        <begin position="93"/>
        <end position="141"/>
    </location>
</feature>
<organism evidence="2 3">
    <name type="scientific">Trichoderma arundinaceum</name>
    <dbReference type="NCBI Taxonomy" id="490622"/>
    <lineage>
        <taxon>Eukaryota</taxon>
        <taxon>Fungi</taxon>
        <taxon>Dikarya</taxon>
        <taxon>Ascomycota</taxon>
        <taxon>Pezizomycotina</taxon>
        <taxon>Sordariomycetes</taxon>
        <taxon>Hypocreomycetidae</taxon>
        <taxon>Hypocreales</taxon>
        <taxon>Hypocreaceae</taxon>
        <taxon>Trichoderma</taxon>
    </lineage>
</organism>
<protein>
    <submittedName>
        <fullName evidence="2">Actin-related 2 3 complex subunit 3</fullName>
    </submittedName>
</protein>